<organism evidence="7 8">
    <name type="scientific">Pontibacter ummariensis</name>
    <dbReference type="NCBI Taxonomy" id="1610492"/>
    <lineage>
        <taxon>Bacteria</taxon>
        <taxon>Pseudomonadati</taxon>
        <taxon>Bacteroidota</taxon>
        <taxon>Cytophagia</taxon>
        <taxon>Cytophagales</taxon>
        <taxon>Hymenobacteraceae</taxon>
        <taxon>Pontibacter</taxon>
    </lineage>
</organism>
<dbReference type="InterPro" id="IPR050330">
    <property type="entry name" value="Bact_OuterMem_StrucFunc"/>
</dbReference>
<dbReference type="InterPro" id="IPR006665">
    <property type="entry name" value="OmpA-like"/>
</dbReference>
<dbReference type="InterPro" id="IPR011659">
    <property type="entry name" value="WD40"/>
</dbReference>
<dbReference type="EMBL" id="FZOQ01000003">
    <property type="protein sequence ID" value="SNS24829.1"/>
    <property type="molecule type" value="Genomic_DNA"/>
</dbReference>
<protein>
    <submittedName>
        <fullName evidence="7">WD40-like Beta Propeller Repeat</fullName>
    </submittedName>
</protein>
<reference evidence="8" key="1">
    <citation type="submission" date="2017-06" db="EMBL/GenBank/DDBJ databases">
        <authorList>
            <person name="Varghese N."/>
            <person name="Submissions S."/>
        </authorList>
    </citation>
    <scope>NUCLEOTIDE SEQUENCE [LARGE SCALE GENOMIC DNA]</scope>
    <source>
        <strain evidence="8">NKM1</strain>
    </source>
</reference>
<feature type="domain" description="OmpA-like" evidence="6">
    <location>
        <begin position="539"/>
        <end position="660"/>
    </location>
</feature>
<name>A0A239CY07_9BACT</name>
<dbReference type="PANTHER" id="PTHR30329:SF21">
    <property type="entry name" value="LIPOPROTEIN YIAD-RELATED"/>
    <property type="match status" value="1"/>
</dbReference>
<dbReference type="GO" id="GO:0009279">
    <property type="term" value="C:cell outer membrane"/>
    <property type="evidence" value="ECO:0007669"/>
    <property type="project" value="UniProtKB-SubCell"/>
</dbReference>
<dbReference type="PRINTS" id="PR01021">
    <property type="entry name" value="OMPADOMAIN"/>
</dbReference>
<dbReference type="SUPFAM" id="SSF48452">
    <property type="entry name" value="TPR-like"/>
    <property type="match status" value="1"/>
</dbReference>
<accession>A0A239CY07</accession>
<dbReference type="Pfam" id="PF07676">
    <property type="entry name" value="PD40"/>
    <property type="match status" value="1"/>
</dbReference>
<dbReference type="InterPro" id="IPR036737">
    <property type="entry name" value="OmpA-like_sf"/>
</dbReference>
<evidence type="ECO:0000256" key="5">
    <source>
        <dbReference type="SAM" id="SignalP"/>
    </source>
</evidence>
<dbReference type="InterPro" id="IPR011042">
    <property type="entry name" value="6-blade_b-propeller_TolB-like"/>
</dbReference>
<evidence type="ECO:0000256" key="2">
    <source>
        <dbReference type="ARBA" id="ARBA00023136"/>
    </source>
</evidence>
<dbReference type="SUPFAM" id="SSF103088">
    <property type="entry name" value="OmpA-like"/>
    <property type="match status" value="1"/>
</dbReference>
<evidence type="ECO:0000313" key="8">
    <source>
        <dbReference type="Proteomes" id="UP000198432"/>
    </source>
</evidence>
<keyword evidence="5" id="KW-0732">Signal</keyword>
<dbReference type="AlphaFoldDB" id="A0A239CY07"/>
<comment type="subcellular location">
    <subcellularLocation>
        <location evidence="1">Cell outer membrane</location>
    </subcellularLocation>
</comment>
<evidence type="ECO:0000256" key="4">
    <source>
        <dbReference type="PROSITE-ProRule" id="PRU00473"/>
    </source>
</evidence>
<dbReference type="OrthoDB" id="1488841at2"/>
<feature type="chain" id="PRO_5012398937" evidence="5">
    <location>
        <begin position="25"/>
        <end position="660"/>
    </location>
</feature>
<dbReference type="PANTHER" id="PTHR30329">
    <property type="entry name" value="STATOR ELEMENT OF FLAGELLAR MOTOR COMPLEX"/>
    <property type="match status" value="1"/>
</dbReference>
<dbReference type="Gene3D" id="3.30.1330.60">
    <property type="entry name" value="OmpA-like domain"/>
    <property type="match status" value="1"/>
</dbReference>
<keyword evidence="3" id="KW-0998">Cell outer membrane</keyword>
<evidence type="ECO:0000256" key="1">
    <source>
        <dbReference type="ARBA" id="ARBA00004442"/>
    </source>
</evidence>
<dbReference type="InterPro" id="IPR011990">
    <property type="entry name" value="TPR-like_helical_dom_sf"/>
</dbReference>
<dbReference type="Gene3D" id="2.120.10.30">
    <property type="entry name" value="TolB, C-terminal domain"/>
    <property type="match status" value="1"/>
</dbReference>
<gene>
    <name evidence="7" type="ORF">SAMN06296052_103307</name>
</gene>
<dbReference type="Gene3D" id="1.25.40.10">
    <property type="entry name" value="Tetratricopeptide repeat domain"/>
    <property type="match status" value="1"/>
</dbReference>
<dbReference type="Proteomes" id="UP000198432">
    <property type="component" value="Unassembled WGS sequence"/>
</dbReference>
<dbReference type="SUPFAM" id="SSF82171">
    <property type="entry name" value="DPP6 N-terminal domain-like"/>
    <property type="match status" value="1"/>
</dbReference>
<evidence type="ECO:0000256" key="3">
    <source>
        <dbReference type="ARBA" id="ARBA00023237"/>
    </source>
</evidence>
<dbReference type="InterPro" id="IPR006664">
    <property type="entry name" value="OMP_bac"/>
</dbReference>
<evidence type="ECO:0000259" key="6">
    <source>
        <dbReference type="PROSITE" id="PS51123"/>
    </source>
</evidence>
<proteinExistence type="predicted"/>
<keyword evidence="2 4" id="KW-0472">Membrane</keyword>
<dbReference type="RefSeq" id="WP_089318175.1">
    <property type="nucleotide sequence ID" value="NZ_FZOQ01000003.1"/>
</dbReference>
<sequence length="660" mass="73614">MKYKYTPICLVVAAMLGLGPVAKGQSPLKKANSYYNNQEFALALANYQEAVQKRQPDLETAKRIADAYRQTQQSQQAEDWFAKVVAMEGREPINLYYYAEALRQNGKYKEAKEQYMLWGEEMPEKTEQAQALMEAVDKAAKWKSKAAIAKVEPLKGINTADYAELSPIMYNNSLLFTSDRGVPAQKREKVKVYGWTGRPYLQLFTAQQDKDGNWTNTVALQETVNAGYHNATAAVAEDGQKIYFTRTNMVVDESGNPDPTSWVESKALEGHINRLEIYSAEKQGGNWTNIQPFAYNKVDAYSVGHPALSADGKVLYFASDMPGSLGDTDIFYSVRQADGSWGKPVNAGPVVNTAARESFPYVDAEGKLFFASEGHPGMGGMDIFSAEGQQGNWRAVKNLGYPVNSSKNDYGIMFSKPGKKGFLSSNRDSNNGTEDIYSFEILKQPVVLAITTIERKQNEKKQTVQEALPQTRIVVTEKSSTDSTVLVTDRAGKYYLDARKGDTYTFNSTREGYLKMGLSKDIPSAAPDTVEVALLFDKNELEKAIVLDNIYYDLDKWAIRSDAAKELDKLVVLLKNNPSIEIEMSSHTDSRESLNYNQQLSEKRAKAAVDYLVSKGINRSRLTAKGYGKTRLVNSCATGVKCSEAEHQLNRRTEFTIKKN</sequence>
<keyword evidence="8" id="KW-1185">Reference proteome</keyword>
<dbReference type="CDD" id="cd07185">
    <property type="entry name" value="OmpA_C-like"/>
    <property type="match status" value="1"/>
</dbReference>
<dbReference type="Pfam" id="PF00691">
    <property type="entry name" value="OmpA"/>
    <property type="match status" value="1"/>
</dbReference>
<dbReference type="PROSITE" id="PS51123">
    <property type="entry name" value="OMPA_2"/>
    <property type="match status" value="1"/>
</dbReference>
<feature type="signal peptide" evidence="5">
    <location>
        <begin position="1"/>
        <end position="24"/>
    </location>
</feature>
<evidence type="ECO:0000313" key="7">
    <source>
        <dbReference type="EMBL" id="SNS24829.1"/>
    </source>
</evidence>